<dbReference type="VEuPathDB" id="ToxoDB:CSUI_007671"/>
<dbReference type="RefSeq" id="XP_067920213.1">
    <property type="nucleotide sequence ID" value="XM_068067816.1"/>
</dbReference>
<dbReference type="AlphaFoldDB" id="A0A2C6KLV0"/>
<comment type="caution">
    <text evidence="1">The sequence shown here is derived from an EMBL/GenBank/DDBJ whole genome shotgun (WGS) entry which is preliminary data.</text>
</comment>
<evidence type="ECO:0000313" key="1">
    <source>
        <dbReference type="EMBL" id="PHJ18507.1"/>
    </source>
</evidence>
<dbReference type="EMBL" id="MIGC01004106">
    <property type="protein sequence ID" value="PHJ18507.1"/>
    <property type="molecule type" value="Genomic_DNA"/>
</dbReference>
<reference evidence="1 2" key="1">
    <citation type="journal article" date="2017" name="Int. J. Parasitol.">
        <title>The genome of the protozoan parasite Cystoisospora suis and a reverse vaccinology approach to identify vaccine candidates.</title>
        <authorList>
            <person name="Palmieri N."/>
            <person name="Shrestha A."/>
            <person name="Ruttkowski B."/>
            <person name="Beck T."/>
            <person name="Vogl C."/>
            <person name="Tomley F."/>
            <person name="Blake D.P."/>
            <person name="Joachim A."/>
        </authorList>
    </citation>
    <scope>NUCLEOTIDE SEQUENCE [LARGE SCALE GENOMIC DNA]</scope>
    <source>
        <strain evidence="1 2">Wien I</strain>
    </source>
</reference>
<accession>A0A2C6KLV0</accession>
<sequence>MSVKKRSLSKWRSFLFTGSQEVVRYEEINADEEGKTLARSKHGRTDSAYEGGCRHLRYVHSMRTGA</sequence>
<evidence type="ECO:0000313" key="2">
    <source>
        <dbReference type="Proteomes" id="UP000221165"/>
    </source>
</evidence>
<dbReference type="Proteomes" id="UP000221165">
    <property type="component" value="Unassembled WGS sequence"/>
</dbReference>
<keyword evidence="2" id="KW-1185">Reference proteome</keyword>
<dbReference type="GeneID" id="94431027"/>
<proteinExistence type="predicted"/>
<name>A0A2C6KLV0_9APIC</name>
<protein>
    <submittedName>
        <fullName evidence="1">Uncharacterized protein</fullName>
    </submittedName>
</protein>
<organism evidence="1 2">
    <name type="scientific">Cystoisospora suis</name>
    <dbReference type="NCBI Taxonomy" id="483139"/>
    <lineage>
        <taxon>Eukaryota</taxon>
        <taxon>Sar</taxon>
        <taxon>Alveolata</taxon>
        <taxon>Apicomplexa</taxon>
        <taxon>Conoidasida</taxon>
        <taxon>Coccidia</taxon>
        <taxon>Eucoccidiorida</taxon>
        <taxon>Eimeriorina</taxon>
        <taxon>Sarcocystidae</taxon>
        <taxon>Cystoisospora</taxon>
    </lineage>
</organism>
<gene>
    <name evidence="1" type="ORF">CSUI_007671</name>
</gene>